<dbReference type="InterPro" id="IPR017938">
    <property type="entry name" value="Riboflavin_synthase-like_b-brl"/>
</dbReference>
<reference evidence="1 2" key="1">
    <citation type="submission" date="2009-06" db="EMBL/GenBank/DDBJ databases">
        <title>The draft genome of Clostridium carboxidivorans P7.</title>
        <authorList>
            <consortium name="US DOE Joint Genome Institute (JGI-PGF)"/>
            <person name="Lucas S."/>
            <person name="Copeland A."/>
            <person name="Lapidus A."/>
            <person name="Glavina del Rio T."/>
            <person name="Tice H."/>
            <person name="Bruce D."/>
            <person name="Goodwin L."/>
            <person name="Pitluck S."/>
            <person name="Larimer F."/>
            <person name="Land M.L."/>
            <person name="Hauser L."/>
            <person name="Hemme C.L."/>
        </authorList>
    </citation>
    <scope>NUCLEOTIDE SEQUENCE [LARGE SCALE GENOMIC DNA]</scope>
    <source>
        <strain evidence="1 2">P7</strain>
    </source>
</reference>
<proteinExistence type="predicted"/>
<dbReference type="eggNOG" id="COG0543">
    <property type="taxonomic scope" value="Bacteria"/>
</dbReference>
<evidence type="ECO:0000313" key="2">
    <source>
        <dbReference type="Proteomes" id="UP000004198"/>
    </source>
</evidence>
<dbReference type="Gene3D" id="2.40.30.10">
    <property type="entry name" value="Translation factors"/>
    <property type="match status" value="1"/>
</dbReference>
<protein>
    <submittedName>
        <fullName evidence="1">Ferredoxin--NADP(+) reductase subunit alpha</fullName>
    </submittedName>
</protein>
<dbReference type="EMBL" id="ACVI01000041">
    <property type="protein sequence ID" value="EET86916.1"/>
    <property type="molecule type" value="Genomic_DNA"/>
</dbReference>
<comment type="caution">
    <text evidence="1">The sequence shown here is derived from an EMBL/GenBank/DDBJ whole genome shotgun (WGS) entry which is preliminary data.</text>
</comment>
<sequence>MYEILEKKELAANVFSMDIRAPRVAKSAKPGQFVILRADERAERIPLAICDYDTERGSVNIVFQVNGTSTKKIAEYEKGQAFADFAGPLGQPSKLVSENLENLKNNRMLFIAEGIGVASVYPEVKWLHECGIDADVIVSCKYKKRFDNGKRI</sequence>
<keyword evidence="2" id="KW-1185">Reference proteome</keyword>
<accession>C6PV21</accession>
<name>C6PV21_9CLOT</name>
<gene>
    <name evidence="1" type="ORF">CcarbDRAFT_2638</name>
</gene>
<dbReference type="InterPro" id="IPR050353">
    <property type="entry name" value="PyrK_electron_transfer"/>
</dbReference>
<dbReference type="PANTHER" id="PTHR43513">
    <property type="entry name" value="DIHYDROOROTATE DEHYDROGENASE B (NAD(+)), ELECTRON TRANSFER SUBUNIT"/>
    <property type="match status" value="1"/>
</dbReference>
<dbReference type="SUPFAM" id="SSF63380">
    <property type="entry name" value="Riboflavin synthase domain-like"/>
    <property type="match status" value="1"/>
</dbReference>
<dbReference type="PANTHER" id="PTHR43513:SF3">
    <property type="entry name" value="DIHYDROOROTATE DEHYDROGENASE B (NAD(+)), ELECTRON TRANSFER SUBUNIT-RELATED"/>
    <property type="match status" value="1"/>
</dbReference>
<dbReference type="AlphaFoldDB" id="C6PV21"/>
<organism evidence="1 2">
    <name type="scientific">Clostridium carboxidivorans P7</name>
    <dbReference type="NCBI Taxonomy" id="536227"/>
    <lineage>
        <taxon>Bacteria</taxon>
        <taxon>Bacillati</taxon>
        <taxon>Bacillota</taxon>
        <taxon>Clostridia</taxon>
        <taxon>Eubacteriales</taxon>
        <taxon>Clostridiaceae</taxon>
        <taxon>Clostridium</taxon>
    </lineage>
</organism>
<dbReference type="Proteomes" id="UP000004198">
    <property type="component" value="Unassembled WGS sequence"/>
</dbReference>
<evidence type="ECO:0000313" key="1">
    <source>
        <dbReference type="EMBL" id="EET86916.1"/>
    </source>
</evidence>